<keyword evidence="1" id="KW-1133">Transmembrane helix</keyword>
<comment type="caution">
    <text evidence="3">The sequence shown here is derived from an EMBL/GenBank/DDBJ whole genome shotgun (WGS) entry which is preliminary data.</text>
</comment>
<organism evidence="3 4">
    <name type="scientific">Actinospica durhamensis</name>
    <dbReference type="NCBI Taxonomy" id="1508375"/>
    <lineage>
        <taxon>Bacteria</taxon>
        <taxon>Bacillati</taxon>
        <taxon>Actinomycetota</taxon>
        <taxon>Actinomycetes</taxon>
        <taxon>Catenulisporales</taxon>
        <taxon>Actinospicaceae</taxon>
        <taxon>Actinospica</taxon>
    </lineage>
</organism>
<evidence type="ECO:0000256" key="2">
    <source>
        <dbReference type="SAM" id="SignalP"/>
    </source>
</evidence>
<accession>A0A941EYQ1</accession>
<feature type="transmembrane region" description="Helical" evidence="1">
    <location>
        <begin position="75"/>
        <end position="95"/>
    </location>
</feature>
<evidence type="ECO:0008006" key="5">
    <source>
        <dbReference type="Google" id="ProtNLM"/>
    </source>
</evidence>
<sequence>MSLNPSAVNAPRFGRALLALTAAATIAASPFAADTLGPAGSRGSGHAVAAYGLAMLSHDVGHNDWAFQGTTADGLGWAVTYLAVGLFCSAVAVWLRRRGGGYLGRVLTAAWGTLLLCAGLSVGAVWFAEGDSTFLAPLALHVADLCSPWWACVATTGVVAWSERNAAAARGVLAYAVVLAVLLLVPLPGPDAVKALVLAASAAGPALVTPRQWAGQTERVRPATG</sequence>
<keyword evidence="1" id="KW-0472">Membrane</keyword>
<reference evidence="3" key="1">
    <citation type="submission" date="2021-04" db="EMBL/GenBank/DDBJ databases">
        <title>Genome based classification of Actinospica acidithermotolerans sp. nov., an actinobacterium isolated from an Indonesian hot spring.</title>
        <authorList>
            <person name="Kusuma A.B."/>
            <person name="Putra K.E."/>
            <person name="Nafisah S."/>
            <person name="Loh J."/>
            <person name="Nouioui I."/>
            <person name="Goodfellow M."/>
        </authorList>
    </citation>
    <scope>NUCLEOTIDE SEQUENCE</scope>
    <source>
        <strain evidence="3">CSCA 57</strain>
    </source>
</reference>
<name>A0A941EYQ1_9ACTN</name>
<protein>
    <recommendedName>
        <fullName evidence="5">DUF998 domain-containing protein</fullName>
    </recommendedName>
</protein>
<evidence type="ECO:0000256" key="1">
    <source>
        <dbReference type="SAM" id="Phobius"/>
    </source>
</evidence>
<evidence type="ECO:0000313" key="4">
    <source>
        <dbReference type="Proteomes" id="UP000675781"/>
    </source>
</evidence>
<dbReference type="RefSeq" id="WP_212533302.1">
    <property type="nucleotide sequence ID" value="NZ_JAGSOG010000339.1"/>
</dbReference>
<feature type="chain" id="PRO_5039302668" description="DUF998 domain-containing protein" evidence="2">
    <location>
        <begin position="33"/>
        <end position="225"/>
    </location>
</feature>
<evidence type="ECO:0000313" key="3">
    <source>
        <dbReference type="EMBL" id="MBR7838852.1"/>
    </source>
</evidence>
<dbReference type="AlphaFoldDB" id="A0A941EYQ1"/>
<keyword evidence="1" id="KW-0812">Transmembrane</keyword>
<feature type="signal peptide" evidence="2">
    <location>
        <begin position="1"/>
        <end position="32"/>
    </location>
</feature>
<feature type="transmembrane region" description="Helical" evidence="1">
    <location>
        <begin position="107"/>
        <end position="128"/>
    </location>
</feature>
<keyword evidence="2" id="KW-0732">Signal</keyword>
<proteinExistence type="predicted"/>
<dbReference type="Proteomes" id="UP000675781">
    <property type="component" value="Unassembled WGS sequence"/>
</dbReference>
<gene>
    <name evidence="3" type="ORF">KDL01_36635</name>
</gene>
<keyword evidence="4" id="KW-1185">Reference proteome</keyword>
<feature type="transmembrane region" description="Helical" evidence="1">
    <location>
        <begin position="134"/>
        <end position="160"/>
    </location>
</feature>
<feature type="transmembrane region" description="Helical" evidence="1">
    <location>
        <begin position="172"/>
        <end position="189"/>
    </location>
</feature>
<dbReference type="EMBL" id="JAGSOG010000339">
    <property type="protein sequence ID" value="MBR7838852.1"/>
    <property type="molecule type" value="Genomic_DNA"/>
</dbReference>